<dbReference type="GeneID" id="19948222"/>
<keyword evidence="1" id="KW-1133">Transmembrane helix</keyword>
<keyword evidence="3" id="KW-1185">Reference proteome</keyword>
<dbReference type="Proteomes" id="UP000030762">
    <property type="component" value="Unassembled WGS sequence"/>
</dbReference>
<gene>
    <name evidence="2" type="ORF">SDRG_07495</name>
</gene>
<proteinExistence type="predicted"/>
<dbReference type="VEuPathDB" id="FungiDB:SDRG_07495"/>
<dbReference type="OrthoDB" id="10421429at2759"/>
<sequence>MLATVVGHGLFPLGLLLLTVLLLPPCFLSGRIDAFIEALLYAFEFAGLSLVLWVLCMGIFFLAMQAYRGDCIALDDDATQSLKWIAQRNFWMGVSTAMTYLAVLFVLYLKKQLVDMTCRR</sequence>
<evidence type="ECO:0000313" key="3">
    <source>
        <dbReference type="Proteomes" id="UP000030762"/>
    </source>
</evidence>
<dbReference type="RefSeq" id="XP_008611554.1">
    <property type="nucleotide sequence ID" value="XM_008613332.1"/>
</dbReference>
<evidence type="ECO:0000256" key="1">
    <source>
        <dbReference type="SAM" id="Phobius"/>
    </source>
</evidence>
<reference evidence="2 3" key="1">
    <citation type="submission" date="2012-04" db="EMBL/GenBank/DDBJ databases">
        <title>The Genome Sequence of Saprolegnia declina VS20.</title>
        <authorList>
            <consortium name="The Broad Institute Genome Sequencing Platform"/>
            <person name="Russ C."/>
            <person name="Nusbaum C."/>
            <person name="Tyler B."/>
            <person name="van West P."/>
            <person name="Dieguez-Uribeondo J."/>
            <person name="de Bruijn I."/>
            <person name="Tripathy S."/>
            <person name="Jiang R."/>
            <person name="Young S.K."/>
            <person name="Zeng Q."/>
            <person name="Gargeya S."/>
            <person name="Fitzgerald M."/>
            <person name="Haas B."/>
            <person name="Abouelleil A."/>
            <person name="Alvarado L."/>
            <person name="Arachchi H.M."/>
            <person name="Berlin A."/>
            <person name="Chapman S.B."/>
            <person name="Goldberg J."/>
            <person name="Griggs A."/>
            <person name="Gujja S."/>
            <person name="Hansen M."/>
            <person name="Howarth C."/>
            <person name="Imamovic A."/>
            <person name="Larimer J."/>
            <person name="McCowen C."/>
            <person name="Montmayeur A."/>
            <person name="Murphy C."/>
            <person name="Neiman D."/>
            <person name="Pearson M."/>
            <person name="Priest M."/>
            <person name="Roberts A."/>
            <person name="Saif S."/>
            <person name="Shea T."/>
            <person name="Sisk P."/>
            <person name="Sykes S."/>
            <person name="Wortman J."/>
            <person name="Nusbaum C."/>
            <person name="Birren B."/>
        </authorList>
    </citation>
    <scope>NUCLEOTIDE SEQUENCE [LARGE SCALE GENOMIC DNA]</scope>
    <source>
        <strain evidence="2 3">VS20</strain>
    </source>
</reference>
<feature type="transmembrane region" description="Helical" evidence="1">
    <location>
        <begin position="90"/>
        <end position="109"/>
    </location>
</feature>
<name>T0QN61_SAPDV</name>
<organism evidence="2 3">
    <name type="scientific">Saprolegnia diclina (strain VS20)</name>
    <dbReference type="NCBI Taxonomy" id="1156394"/>
    <lineage>
        <taxon>Eukaryota</taxon>
        <taxon>Sar</taxon>
        <taxon>Stramenopiles</taxon>
        <taxon>Oomycota</taxon>
        <taxon>Saprolegniomycetes</taxon>
        <taxon>Saprolegniales</taxon>
        <taxon>Saprolegniaceae</taxon>
        <taxon>Saprolegnia</taxon>
    </lineage>
</organism>
<accession>T0QN61</accession>
<feature type="transmembrane region" description="Helical" evidence="1">
    <location>
        <begin position="6"/>
        <end position="27"/>
    </location>
</feature>
<protein>
    <submittedName>
        <fullName evidence="2">Uncharacterized protein</fullName>
    </submittedName>
</protein>
<dbReference type="EMBL" id="JH767152">
    <property type="protein sequence ID" value="EQC35270.1"/>
    <property type="molecule type" value="Genomic_DNA"/>
</dbReference>
<dbReference type="AlphaFoldDB" id="T0QN61"/>
<keyword evidence="1" id="KW-0472">Membrane</keyword>
<keyword evidence="1" id="KW-0812">Transmembrane</keyword>
<feature type="transmembrane region" description="Helical" evidence="1">
    <location>
        <begin position="39"/>
        <end position="64"/>
    </location>
</feature>
<evidence type="ECO:0000313" key="2">
    <source>
        <dbReference type="EMBL" id="EQC35270.1"/>
    </source>
</evidence>